<proteinExistence type="predicted"/>
<evidence type="ECO:0000313" key="3">
    <source>
        <dbReference type="Proteomes" id="UP000315891"/>
    </source>
</evidence>
<gene>
    <name evidence="2" type="ORF">FNZ56_12105</name>
</gene>
<keyword evidence="1" id="KW-0732">Signal</keyword>
<dbReference type="AlphaFoldDB" id="A0A516V7T2"/>
<sequence length="160" mass="17850">MKLLRASLALALLFACGGAFAQAAVETQMTPEEFKAAGLDKLSPQELANLNAWLNHTLETETTKAAVETKKKIEDEDRGFFHFNSDEPIVGHLVGEFRSFAKGRHYTLDNGQEWVQIDDAELSGVRLTNPEVRIKPAMVGNSWYMSVGKYHSQAQVKRVK</sequence>
<evidence type="ECO:0008006" key="4">
    <source>
        <dbReference type="Google" id="ProtNLM"/>
    </source>
</evidence>
<keyword evidence="3" id="KW-1185">Reference proteome</keyword>
<evidence type="ECO:0000256" key="1">
    <source>
        <dbReference type="SAM" id="SignalP"/>
    </source>
</evidence>
<dbReference type="EMBL" id="CP041742">
    <property type="protein sequence ID" value="QDQ74570.1"/>
    <property type="molecule type" value="Genomic_DNA"/>
</dbReference>
<accession>A0A516V7T2</accession>
<name>A0A516V7T2_9GAMM</name>
<feature type="signal peptide" evidence="1">
    <location>
        <begin position="1"/>
        <end position="21"/>
    </location>
</feature>
<dbReference type="PROSITE" id="PS51257">
    <property type="entry name" value="PROKAR_LIPOPROTEIN"/>
    <property type="match status" value="1"/>
</dbReference>
<dbReference type="RefSeq" id="WP_143880079.1">
    <property type="nucleotide sequence ID" value="NZ_BAABLZ010000001.1"/>
</dbReference>
<evidence type="ECO:0000313" key="2">
    <source>
        <dbReference type="EMBL" id="QDQ74570.1"/>
    </source>
</evidence>
<dbReference type="OrthoDB" id="5966441at2"/>
<reference evidence="2 3" key="1">
    <citation type="submission" date="2019-07" db="EMBL/GenBank/DDBJ databases">
        <title>Lysobacter weifangensis sp. nov., isolated from bensulfuron-methyl contaminated farmland soil.</title>
        <authorList>
            <person name="Zhao H."/>
        </authorList>
    </citation>
    <scope>NUCLEOTIDE SEQUENCE [LARGE SCALE GENOMIC DNA]</scope>
    <source>
        <strain evidence="2 3">CC-Bw-6</strain>
    </source>
</reference>
<dbReference type="Proteomes" id="UP000315891">
    <property type="component" value="Chromosome"/>
</dbReference>
<protein>
    <recommendedName>
        <fullName evidence="4">Secreted protein</fullName>
    </recommendedName>
</protein>
<organism evidence="2 3">
    <name type="scientific">Pseudoluteimonas lycopersici</name>
    <dbReference type="NCBI Taxonomy" id="1324796"/>
    <lineage>
        <taxon>Bacteria</taxon>
        <taxon>Pseudomonadati</taxon>
        <taxon>Pseudomonadota</taxon>
        <taxon>Gammaproteobacteria</taxon>
        <taxon>Lysobacterales</taxon>
        <taxon>Lysobacteraceae</taxon>
        <taxon>Pseudoluteimonas</taxon>
    </lineage>
</organism>
<feature type="chain" id="PRO_5022049322" description="Secreted protein" evidence="1">
    <location>
        <begin position="22"/>
        <end position="160"/>
    </location>
</feature>